<proteinExistence type="predicted"/>
<accession>A0A1Y3EHX6</accession>
<evidence type="ECO:0000313" key="1">
    <source>
        <dbReference type="EMBL" id="OUC44671.1"/>
    </source>
</evidence>
<dbReference type="EMBL" id="LVZM01012233">
    <property type="protein sequence ID" value="OUC44671.1"/>
    <property type="molecule type" value="Genomic_DNA"/>
</dbReference>
<name>A0A1Y3EHX6_9BILA</name>
<gene>
    <name evidence="1" type="ORF">D917_00209</name>
</gene>
<organism evidence="1 2">
    <name type="scientific">Trichinella nativa</name>
    <dbReference type="NCBI Taxonomy" id="6335"/>
    <lineage>
        <taxon>Eukaryota</taxon>
        <taxon>Metazoa</taxon>
        <taxon>Ecdysozoa</taxon>
        <taxon>Nematoda</taxon>
        <taxon>Enoplea</taxon>
        <taxon>Dorylaimia</taxon>
        <taxon>Trichinellida</taxon>
        <taxon>Trichinellidae</taxon>
        <taxon>Trichinella</taxon>
    </lineage>
</organism>
<dbReference type="Proteomes" id="UP000243006">
    <property type="component" value="Unassembled WGS sequence"/>
</dbReference>
<protein>
    <submittedName>
        <fullName evidence="1">Uncharacterized protein</fullName>
    </submittedName>
</protein>
<reference evidence="1 2" key="1">
    <citation type="submission" date="2015-04" db="EMBL/GenBank/DDBJ databases">
        <title>Draft genome of the roundworm Trichinella nativa.</title>
        <authorList>
            <person name="Mitreva M."/>
        </authorList>
    </citation>
    <scope>NUCLEOTIDE SEQUENCE [LARGE SCALE GENOMIC DNA]</scope>
    <source>
        <strain evidence="1 2">ISS45</strain>
    </source>
</reference>
<dbReference type="AlphaFoldDB" id="A0A1Y3EHX6"/>
<evidence type="ECO:0000313" key="2">
    <source>
        <dbReference type="Proteomes" id="UP000243006"/>
    </source>
</evidence>
<comment type="caution">
    <text evidence="1">The sequence shown here is derived from an EMBL/GenBank/DDBJ whole genome shotgun (WGS) entry which is preliminary data.</text>
</comment>
<feature type="non-terminal residue" evidence="1">
    <location>
        <position position="51"/>
    </location>
</feature>
<sequence>MKSEENRELRSRLAEREKEIEEAMKMKSRVILLDQKNAELKEALELKKTTE</sequence>